<dbReference type="Pfam" id="PF00072">
    <property type="entry name" value="Response_reg"/>
    <property type="match status" value="1"/>
</dbReference>
<evidence type="ECO:0000256" key="1">
    <source>
        <dbReference type="PROSITE-ProRule" id="PRU00169"/>
    </source>
</evidence>
<dbReference type="InterPro" id="IPR058245">
    <property type="entry name" value="NreC/VraR/RcsB-like_REC"/>
</dbReference>
<dbReference type="InterPro" id="IPR011006">
    <property type="entry name" value="CheY-like_superfamily"/>
</dbReference>
<comment type="caution">
    <text evidence="1">Lacks conserved residue(s) required for the propagation of feature annotation.</text>
</comment>
<organism evidence="3 4">
    <name type="scientific">Aphanizomenon flos-aquae LD13</name>
    <dbReference type="NCBI Taxonomy" id="1710894"/>
    <lineage>
        <taxon>Bacteria</taxon>
        <taxon>Bacillati</taxon>
        <taxon>Cyanobacteriota</taxon>
        <taxon>Cyanophyceae</taxon>
        <taxon>Nostocales</taxon>
        <taxon>Aphanizomenonaceae</taxon>
        <taxon>Aphanizomenon</taxon>
    </lineage>
</organism>
<dbReference type="Pfam" id="PF12452">
    <property type="entry name" value="DUF3685"/>
    <property type="match status" value="1"/>
</dbReference>
<gene>
    <name evidence="3" type="ORF">AN481_08075</name>
</gene>
<dbReference type="PATRIC" id="fig|1710894.3.peg.3319"/>
<dbReference type="InterPro" id="IPR016837">
    <property type="entry name" value="Uncharacterised_Ycf55_cyanobac"/>
</dbReference>
<sequence length="566" mass="64185">MSDHLLQFLLIDPDPIFRLGLKVTLEAIPNLQVIADVPTATAALQVLGEMVVGNDQPIQLIILELDYEQLGLKFCRQLKALYPHIPILLLSSKSQPELLIAAKAAGINGYCSKGISISELVPILQEVANGGYYWVTDLVIVNSSLPFFKLRNNLQISGINNINQALYQVTKQLQLPGITLLNKAILAGQQRELLAARWIVNHLLTPRKERQKPSPENKLSSVNTSPNQAIIKSDTQPLINIPPIVSSQQLQSELLTLCLNKLQFPLDNLTNTPLEIDILRENKKRELFYIILRKFFQQLEEIRAFNFDKNQLFNLQSQILLDLWQFTITEFFGNYSRIILDKQEISLVKFLLDKTTDLQTEIINKVPLLFELLSHLLLLTDLYIDNISYPVGTKESESQALLILENLLIDMANAVIQPLLNNLADEESIKQNFYHRQMISTREIEKFRNNLSWKYQLRQYVTEAQTIFESRYELFIFAPRGITKISIYAPRNQELFQLSGIPLGVTLILEFRDAISPRIQSLVGFLGTGIVFVLTQVIGRGLGLVGRGILQGIGSVSFTDKGQRKN</sequence>
<dbReference type="InterPro" id="IPR001789">
    <property type="entry name" value="Sig_transdc_resp-reg_receiver"/>
</dbReference>
<dbReference type="PIRSF" id="PIRSF026434">
    <property type="entry name" value="RR_ycf55_prd"/>
    <property type="match status" value="1"/>
</dbReference>
<dbReference type="PROSITE" id="PS50110">
    <property type="entry name" value="RESPONSE_REGULATORY"/>
    <property type="match status" value="1"/>
</dbReference>
<dbReference type="GO" id="GO:0000160">
    <property type="term" value="P:phosphorelay signal transduction system"/>
    <property type="evidence" value="ECO:0007669"/>
    <property type="project" value="InterPro"/>
</dbReference>
<proteinExistence type="predicted"/>
<dbReference type="EMBL" id="LJOY01000020">
    <property type="protein sequence ID" value="OBQ25857.1"/>
    <property type="molecule type" value="Genomic_DNA"/>
</dbReference>
<dbReference type="AlphaFoldDB" id="A0A1B7VYA2"/>
<dbReference type="Gene3D" id="3.40.50.2300">
    <property type="match status" value="1"/>
</dbReference>
<dbReference type="Proteomes" id="UP000092382">
    <property type="component" value="Unassembled WGS sequence"/>
</dbReference>
<feature type="domain" description="Response regulatory" evidence="2">
    <location>
        <begin position="7"/>
        <end position="128"/>
    </location>
</feature>
<dbReference type="CDD" id="cd17535">
    <property type="entry name" value="REC_NarL-like"/>
    <property type="match status" value="1"/>
</dbReference>
<dbReference type="SUPFAM" id="SSF52172">
    <property type="entry name" value="CheY-like"/>
    <property type="match status" value="1"/>
</dbReference>
<dbReference type="PANTHER" id="PTHR45566">
    <property type="entry name" value="HTH-TYPE TRANSCRIPTIONAL REGULATOR YHJB-RELATED"/>
    <property type="match status" value="1"/>
</dbReference>
<dbReference type="SMART" id="SM00448">
    <property type="entry name" value="REC"/>
    <property type="match status" value="1"/>
</dbReference>
<comment type="caution">
    <text evidence="3">The sequence shown here is derived from an EMBL/GenBank/DDBJ whole genome shotgun (WGS) entry which is preliminary data.</text>
</comment>
<dbReference type="STRING" id="1803587.GCA_001593825_00633"/>
<dbReference type="InterPro" id="IPR051015">
    <property type="entry name" value="EvgA-like"/>
</dbReference>
<evidence type="ECO:0000259" key="2">
    <source>
        <dbReference type="PROSITE" id="PS50110"/>
    </source>
</evidence>
<accession>A0A1B7VYA2</accession>
<name>A0A1B7VYA2_APHFL</name>
<protein>
    <submittedName>
        <fullName evidence="3">Regulator</fullName>
    </submittedName>
</protein>
<evidence type="ECO:0000313" key="3">
    <source>
        <dbReference type="EMBL" id="OBQ25857.1"/>
    </source>
</evidence>
<evidence type="ECO:0000313" key="4">
    <source>
        <dbReference type="Proteomes" id="UP000092382"/>
    </source>
</evidence>
<reference evidence="3 4" key="1">
    <citation type="submission" date="2015-09" db="EMBL/GenBank/DDBJ databases">
        <title>Whole genome shotgun sequence assembly of Aphanizomenon flos-aquae UKL13.</title>
        <authorList>
            <person name="Driscoll C."/>
        </authorList>
    </citation>
    <scope>NUCLEOTIDE SEQUENCE [LARGE SCALE GENOMIC DNA]</scope>
    <source>
        <strain evidence="3">MDT13</strain>
    </source>
</reference>
<dbReference type="PANTHER" id="PTHR45566:SF1">
    <property type="entry name" value="HTH-TYPE TRANSCRIPTIONAL REGULATOR YHJB-RELATED"/>
    <property type="match status" value="1"/>
</dbReference>
<dbReference type="InterPro" id="IPR022552">
    <property type="entry name" value="UPF_Ycf55"/>
</dbReference>